<proteinExistence type="predicted"/>
<keyword evidence="2" id="KW-0812">Transmembrane</keyword>
<keyword evidence="2" id="KW-1133">Transmembrane helix</keyword>
<feature type="compositionally biased region" description="Low complexity" evidence="1">
    <location>
        <begin position="78"/>
        <end position="103"/>
    </location>
</feature>
<evidence type="ECO:0000313" key="3">
    <source>
        <dbReference type="EMBL" id="CEG46698.1"/>
    </source>
</evidence>
<accession>A0A0P1AWD7</accession>
<dbReference type="RefSeq" id="XP_024583067.1">
    <property type="nucleotide sequence ID" value="XM_024717583.1"/>
</dbReference>
<keyword evidence="2" id="KW-0472">Membrane</keyword>
<keyword evidence="4" id="KW-1185">Reference proteome</keyword>
<feature type="region of interest" description="Disordered" evidence="1">
    <location>
        <begin position="194"/>
        <end position="223"/>
    </location>
</feature>
<organism evidence="3 4">
    <name type="scientific">Plasmopara halstedii</name>
    <name type="common">Downy mildew of sunflower</name>
    <dbReference type="NCBI Taxonomy" id="4781"/>
    <lineage>
        <taxon>Eukaryota</taxon>
        <taxon>Sar</taxon>
        <taxon>Stramenopiles</taxon>
        <taxon>Oomycota</taxon>
        <taxon>Peronosporomycetes</taxon>
        <taxon>Peronosporales</taxon>
        <taxon>Peronosporaceae</taxon>
        <taxon>Plasmopara</taxon>
    </lineage>
</organism>
<reference evidence="4" key="1">
    <citation type="submission" date="2014-09" db="EMBL/GenBank/DDBJ databases">
        <authorList>
            <person name="Sharma Rahul"/>
            <person name="Thines Marco"/>
        </authorList>
    </citation>
    <scope>NUCLEOTIDE SEQUENCE [LARGE SCALE GENOMIC DNA]</scope>
</reference>
<feature type="compositionally biased region" description="Pro residues" evidence="1">
    <location>
        <begin position="131"/>
        <end position="150"/>
    </location>
</feature>
<feature type="compositionally biased region" description="Pro residues" evidence="1">
    <location>
        <begin position="243"/>
        <end position="261"/>
    </location>
</feature>
<feature type="region of interest" description="Disordered" evidence="1">
    <location>
        <begin position="78"/>
        <end position="114"/>
    </location>
</feature>
<feature type="compositionally biased region" description="Polar residues" evidence="1">
    <location>
        <begin position="151"/>
        <end position="178"/>
    </location>
</feature>
<dbReference type="OrthoDB" id="165810at2759"/>
<feature type="compositionally biased region" description="Polar residues" evidence="1">
    <location>
        <begin position="213"/>
        <end position="223"/>
    </location>
</feature>
<dbReference type="GeneID" id="36398358"/>
<feature type="transmembrane region" description="Helical" evidence="2">
    <location>
        <begin position="457"/>
        <end position="479"/>
    </location>
</feature>
<evidence type="ECO:0000256" key="1">
    <source>
        <dbReference type="SAM" id="MobiDB-lite"/>
    </source>
</evidence>
<dbReference type="AlphaFoldDB" id="A0A0P1AWD7"/>
<evidence type="ECO:0000256" key="2">
    <source>
        <dbReference type="SAM" id="Phobius"/>
    </source>
</evidence>
<dbReference type="OMA" id="NMDDRIS"/>
<protein>
    <submittedName>
        <fullName evidence="3">Uncharacterized protein</fullName>
    </submittedName>
</protein>
<dbReference type="EMBL" id="CCYD01002157">
    <property type="protein sequence ID" value="CEG46698.1"/>
    <property type="molecule type" value="Genomic_DNA"/>
</dbReference>
<feature type="region of interest" description="Disordered" evidence="1">
    <location>
        <begin position="238"/>
        <end position="265"/>
    </location>
</feature>
<evidence type="ECO:0000313" key="4">
    <source>
        <dbReference type="Proteomes" id="UP000054928"/>
    </source>
</evidence>
<dbReference type="Proteomes" id="UP000054928">
    <property type="component" value="Unassembled WGS sequence"/>
</dbReference>
<feature type="compositionally biased region" description="Pro residues" evidence="1">
    <location>
        <begin position="197"/>
        <end position="212"/>
    </location>
</feature>
<sequence>MKINNQETSRVDSAFYFLIDGKGKSVANLSELTISVTGVNGEVLEDTLSMKADLCTAGSSQFSPSGDIDQTTTISVDSFSSTETSSTNSAQEIPTATPTNAPTETPPPEHSTDETVPYAVQNVSFEALTPTAPPTEAPTPAPVQDTPPPTSQETPTIPEYSTNESVPYATPNFSEHSTNESVPFAVQNVSFEATTPTAPPTEAPVQEIPPPTSQETLTPPEHSTNESVLFAVQNDSFEASTPTAPPTEAPTAPPTEAPTPAPVQEIPSTTTIEAPTVPKDSTNEPVSCAVQEAAFEAITPIIEAPTPKTVQQPLTNDPTKPFSDALVPENPTDTFSPVTDAPSATLAIGPSAFTPHISPLKEQSVSLQNRAVSIDHQSLQDQSTGPIKLAVVASTEPTLDAIDQNELEVETDNPSTTLKTQERTSSGPNLITSLPPVNEASVQNQTIASDGPWSTPAVIGVIVAACVVLGVVVAVAIALHKKRKLLEESKFDDRVSEDSLDAYFIDTNTPRSEAFLTHSVV</sequence>
<name>A0A0P1AWD7_PLAHL</name>
<feature type="region of interest" description="Disordered" evidence="1">
    <location>
        <begin position="129"/>
        <end position="178"/>
    </location>
</feature>